<keyword evidence="3" id="KW-1185">Reference proteome</keyword>
<reference evidence="2 3" key="1">
    <citation type="submission" date="2022-04" db="EMBL/GenBank/DDBJ databases">
        <title>Halobacillus sp. isolated from saltern.</title>
        <authorList>
            <person name="Won M."/>
            <person name="Lee C.-M."/>
            <person name="Woen H.-Y."/>
            <person name="Kwon S.-W."/>
        </authorList>
    </citation>
    <scope>NUCLEOTIDE SEQUENCE [LARGE SCALE GENOMIC DNA]</scope>
    <source>
        <strain evidence="2 3">SSBR10-3</strain>
    </source>
</reference>
<dbReference type="InterPro" id="IPR037523">
    <property type="entry name" value="VOC_core"/>
</dbReference>
<accession>A0ABY4EEI4</accession>
<protein>
    <submittedName>
        <fullName evidence="2">VOC family protein</fullName>
    </submittedName>
</protein>
<dbReference type="SUPFAM" id="SSF54593">
    <property type="entry name" value="Glyoxalase/Bleomycin resistance protein/Dihydroxybiphenyl dioxygenase"/>
    <property type="match status" value="1"/>
</dbReference>
<dbReference type="InterPro" id="IPR029068">
    <property type="entry name" value="Glyas_Bleomycin-R_OHBP_Dase"/>
</dbReference>
<dbReference type="PANTHER" id="PTHR36503:SF1">
    <property type="entry name" value="BLR2520 PROTEIN"/>
    <property type="match status" value="1"/>
</dbReference>
<evidence type="ECO:0000313" key="2">
    <source>
        <dbReference type="EMBL" id="UOQ42870.1"/>
    </source>
</evidence>
<evidence type="ECO:0000259" key="1">
    <source>
        <dbReference type="PROSITE" id="PS51819"/>
    </source>
</evidence>
<feature type="domain" description="VOC" evidence="1">
    <location>
        <begin position="4"/>
        <end position="133"/>
    </location>
</feature>
<dbReference type="Gene3D" id="3.10.180.10">
    <property type="entry name" value="2,3-Dihydroxybiphenyl 1,2-Dioxygenase, domain 1"/>
    <property type="match status" value="1"/>
</dbReference>
<organism evidence="2 3">
    <name type="scientific">Halobacillus salinarum</name>
    <dbReference type="NCBI Taxonomy" id="2932257"/>
    <lineage>
        <taxon>Bacteria</taxon>
        <taxon>Bacillati</taxon>
        <taxon>Bacillota</taxon>
        <taxon>Bacilli</taxon>
        <taxon>Bacillales</taxon>
        <taxon>Bacillaceae</taxon>
        <taxon>Halobacillus</taxon>
    </lineage>
</organism>
<name>A0ABY4EEI4_9BACI</name>
<dbReference type="PROSITE" id="PS51819">
    <property type="entry name" value="VOC"/>
    <property type="match status" value="1"/>
</dbReference>
<dbReference type="RefSeq" id="WP_244708230.1">
    <property type="nucleotide sequence ID" value="NZ_CP095073.1"/>
</dbReference>
<dbReference type="EMBL" id="CP095073">
    <property type="protein sequence ID" value="UOQ42870.1"/>
    <property type="molecule type" value="Genomic_DNA"/>
</dbReference>
<proteinExistence type="predicted"/>
<dbReference type="Pfam" id="PF00903">
    <property type="entry name" value="Glyoxalase"/>
    <property type="match status" value="1"/>
</dbReference>
<dbReference type="PANTHER" id="PTHR36503">
    <property type="entry name" value="BLR2520 PROTEIN"/>
    <property type="match status" value="1"/>
</dbReference>
<dbReference type="InterPro" id="IPR004360">
    <property type="entry name" value="Glyas_Fos-R_dOase_dom"/>
</dbReference>
<sequence length="139" mass="15225">MKPKITVVTLGVENLEKAVAFYKEGLGFPTKGIIGEEFDQGAVAFFDLHEGLKLAVWHRENIASEAKIPLTPSSAAAFTIGHNVASKNEVNQVMEEAEKAGAVITDPAHETFWGGYSGHFQDLDGHVWEVVWNPDFESL</sequence>
<evidence type="ECO:0000313" key="3">
    <source>
        <dbReference type="Proteomes" id="UP000831787"/>
    </source>
</evidence>
<gene>
    <name evidence="2" type="ORF">MUN89_12955</name>
</gene>
<dbReference type="Proteomes" id="UP000831787">
    <property type="component" value="Chromosome"/>
</dbReference>